<proteinExistence type="predicted"/>
<dbReference type="EMBL" id="CP033058">
    <property type="protein sequence ID" value="AZZ65770.1"/>
    <property type="molecule type" value="Genomic_DNA"/>
</dbReference>
<evidence type="ECO:0000313" key="2">
    <source>
        <dbReference type="Proteomes" id="UP000256585"/>
    </source>
</evidence>
<dbReference type="RefSeq" id="WP_116171408.1">
    <property type="nucleotide sequence ID" value="NZ_CP033058.2"/>
</dbReference>
<protein>
    <submittedName>
        <fullName evidence="1">Uncharacterized protein</fullName>
    </submittedName>
</protein>
<evidence type="ECO:0000313" key="1">
    <source>
        <dbReference type="EMBL" id="AZZ65770.1"/>
    </source>
</evidence>
<dbReference type="AlphaFoldDB" id="A0A3Q9VBX2"/>
<accession>A0A3Q9VBX2</accession>
<sequence>MDNKNTSFKITINFLNDKKIIIRNGELYINIDEEDDWLLINSNSIMAYDNTIIKIKDLDENKEFYLFLINTNLIVSDNVVTINTFNKENIYKKATKRINNKEEIKDLVNKINYYNSLQKIGLSLDQYIEKNSLNQKLYIETLKQNLQLIGDRNYEDKK</sequence>
<name>A0A3Q9VBX2_9BACT</name>
<dbReference type="NCBIfam" id="NF045935">
    <property type="entry name" value="MSC_0621_epsi"/>
    <property type="match status" value="1"/>
</dbReference>
<dbReference type="OrthoDB" id="398237at2"/>
<dbReference type="KEGG" id="mphc:DMC14_003200"/>
<keyword evidence="2" id="KW-1185">Reference proteome</keyword>
<organism evidence="1 2">
    <name type="scientific">Metamycoplasma phocicerebrale</name>
    <dbReference type="NCBI Taxonomy" id="142649"/>
    <lineage>
        <taxon>Bacteria</taxon>
        <taxon>Bacillati</taxon>
        <taxon>Mycoplasmatota</taxon>
        <taxon>Mycoplasmoidales</taxon>
        <taxon>Metamycoplasmataceae</taxon>
        <taxon>Metamycoplasma</taxon>
    </lineage>
</organism>
<reference evidence="1" key="1">
    <citation type="submission" date="2019-03" db="EMBL/GenBank/DDBJ databases">
        <title>Draft Sequence and Annotation of the Mycoplasma phocicerebrale Strain 1049T Genome.</title>
        <authorList>
            <person name="Frasca S.Jr."/>
            <person name="Kutish G.F."/>
            <person name="Castellanos Gell J."/>
            <person name="Michaels D.L."/>
            <person name="Brown D.R."/>
        </authorList>
    </citation>
    <scope>NUCLEOTIDE SEQUENCE</scope>
    <source>
        <strain evidence="1">1049</strain>
    </source>
</reference>
<gene>
    <name evidence="1" type="ORF">DMC14_003200</name>
</gene>
<dbReference type="Proteomes" id="UP000256585">
    <property type="component" value="Chromosome"/>
</dbReference>